<name>A0ABM5LYY1_BACA1</name>
<evidence type="ECO:0008006" key="5">
    <source>
        <dbReference type="Google" id="ProtNLM"/>
    </source>
</evidence>
<dbReference type="Proteomes" id="UP000006867">
    <property type="component" value="Chromosome"/>
</dbReference>
<keyword evidence="4" id="KW-1185">Reference proteome</keyword>
<reference evidence="3 4" key="1">
    <citation type="journal article" date="2011" name="Front. Microbiol.">
        <title>Genomic signatures of strain selection and enhancement in Bacillus atrophaeus var. globigii, a historical biowarfare simulant.</title>
        <authorList>
            <person name="Gibbons H.S."/>
            <person name="Broomall S.M."/>
            <person name="McNew L.A."/>
            <person name="Daligault H."/>
            <person name="Chapman C."/>
            <person name="Bruce D."/>
            <person name="Karavis M."/>
            <person name="Krepps M."/>
            <person name="McGregor P.A."/>
            <person name="Hong C."/>
            <person name="Park K.H."/>
            <person name="Akmal A."/>
            <person name="Feldman A."/>
            <person name="Lin J.S."/>
            <person name="Chang W.E."/>
            <person name="Higgs B.W."/>
            <person name="Demirev P."/>
            <person name="Lindquist J."/>
            <person name="Liem A."/>
            <person name="Fochler E."/>
            <person name="Read T.D."/>
            <person name="Tapia R."/>
            <person name="Johnson S."/>
            <person name="Bishop-Lilly K.A."/>
            <person name="Detter C."/>
            <person name="Han C."/>
            <person name="Sozhamannan S."/>
            <person name="Rosenzweig C.N."/>
            <person name="Skowronski E.W."/>
        </authorList>
    </citation>
    <scope>NUCLEOTIDE SEQUENCE [LARGE SCALE GENOMIC DNA]</scope>
    <source>
        <strain evidence="3 4">1942</strain>
    </source>
</reference>
<feature type="transmembrane region" description="Helical" evidence="2">
    <location>
        <begin position="7"/>
        <end position="25"/>
    </location>
</feature>
<protein>
    <recommendedName>
        <fullName evidence="5">YqhP</fullName>
    </recommendedName>
</protein>
<keyword evidence="2" id="KW-1133">Transmembrane helix</keyword>
<feature type="region of interest" description="Disordered" evidence="1">
    <location>
        <begin position="59"/>
        <end position="131"/>
    </location>
</feature>
<feature type="transmembrane region" description="Helical" evidence="2">
    <location>
        <begin position="31"/>
        <end position="49"/>
    </location>
</feature>
<feature type="compositionally biased region" description="Basic residues" evidence="1">
    <location>
        <begin position="122"/>
        <end position="131"/>
    </location>
</feature>
<evidence type="ECO:0000256" key="2">
    <source>
        <dbReference type="SAM" id="Phobius"/>
    </source>
</evidence>
<evidence type="ECO:0000313" key="4">
    <source>
        <dbReference type="Proteomes" id="UP000006867"/>
    </source>
</evidence>
<evidence type="ECO:0000256" key="1">
    <source>
        <dbReference type="SAM" id="MobiDB-lite"/>
    </source>
</evidence>
<dbReference type="NCBIfam" id="NF041554">
    <property type="entry name" value="SA1362_fam"/>
    <property type="match status" value="1"/>
</dbReference>
<dbReference type="EMBL" id="CP002207">
    <property type="protein sequence ID" value="ADP33044.1"/>
    <property type="molecule type" value="Genomic_DNA"/>
</dbReference>
<feature type="compositionally biased region" description="Basic residues" evidence="1">
    <location>
        <begin position="66"/>
        <end position="92"/>
    </location>
</feature>
<keyword evidence="2" id="KW-0472">Membrane</keyword>
<proteinExistence type="predicted"/>
<evidence type="ECO:0000313" key="3">
    <source>
        <dbReference type="EMBL" id="ADP33044.1"/>
    </source>
</evidence>
<accession>A0ABM5LYY1</accession>
<keyword evidence="2" id="KW-0812">Transmembrane</keyword>
<organism evidence="3 4">
    <name type="scientific">Bacillus atrophaeus (strain 1942)</name>
    <dbReference type="NCBI Taxonomy" id="720555"/>
    <lineage>
        <taxon>Bacteria</taxon>
        <taxon>Bacillati</taxon>
        <taxon>Bacillota</taxon>
        <taxon>Bacilli</taxon>
        <taxon>Bacillales</taxon>
        <taxon>Bacillaceae</taxon>
        <taxon>Bacillus</taxon>
    </lineage>
</organism>
<sequence length="131" mass="14771">MNHRVQPIIAVIIALGAFGFLYALVTNPGEMVKMGITVILAGIIIYFIVRYVMNRSAGREGASFKKAAKQSRRRFKDQKAKHRAGHKNRVSHLRSVPSDSKPKPMILKKKSQTQLTVIEGKKNKKKNRALF</sequence>
<dbReference type="InterPro" id="IPR048110">
    <property type="entry name" value="SA1362/YqhP-like"/>
</dbReference>
<gene>
    <name evidence="3" type="ordered locus">BATR1942_10565</name>
</gene>
<dbReference type="RefSeq" id="WP_003325453.1">
    <property type="nucleotide sequence ID" value="NC_014639.1"/>
</dbReference>